<sequence length="330" mass="35870">MKVSVGITTLHLSQKSALLLLLATGLLGFGGYDYVQQSQAVDNAVAVQATITDSSVDRMDGGRGIDYEPEIQYTYKYQGETYTSEQVFPSTGVRTYSDRSRAESVVESYEPGTTARAYVSPADPDDAFLIRERTPFPLRAIAVGGFLSVIGVLAGLGAKNPGQQELRPASEGQPAPRETWVDSHGETLHRLSKQGLGVCFVGFWLSMVALVFGLLNTPGEFGGPPQEIQAELLGPIGLPMLAGFSFWVGMILSLCLYGGWSFAEYQQLRRRLPDPKPPSPFRQPSRLVTILGTEDNDLSEYGQRVRRTGWALMIAAGMTAALVHLLYIAS</sequence>
<dbReference type="RefSeq" id="WP_121304362.1">
    <property type="nucleotide sequence ID" value="NZ_RBWW01000002.1"/>
</dbReference>
<gene>
    <name evidence="3" type="ORF">BDK61_4173</name>
</gene>
<feature type="transmembrane region" description="Helical" evidence="1">
    <location>
        <begin position="310"/>
        <end position="329"/>
    </location>
</feature>
<dbReference type="AlphaFoldDB" id="A0A495QWI8"/>
<evidence type="ECO:0000313" key="4">
    <source>
        <dbReference type="Proteomes" id="UP000268233"/>
    </source>
</evidence>
<evidence type="ECO:0000259" key="2">
    <source>
        <dbReference type="Pfam" id="PF12158"/>
    </source>
</evidence>
<keyword evidence="1" id="KW-0812">Transmembrane</keyword>
<feature type="transmembrane region" description="Helical" evidence="1">
    <location>
        <begin position="136"/>
        <end position="158"/>
    </location>
</feature>
<dbReference type="InterPro" id="IPR021994">
    <property type="entry name" value="DUF3592"/>
</dbReference>
<evidence type="ECO:0000256" key="1">
    <source>
        <dbReference type="SAM" id="Phobius"/>
    </source>
</evidence>
<keyword evidence="4" id="KW-1185">Reference proteome</keyword>
<feature type="domain" description="DUF3592" evidence="2">
    <location>
        <begin position="47"/>
        <end position="132"/>
    </location>
</feature>
<keyword evidence="1" id="KW-0472">Membrane</keyword>
<organism evidence="3 4">
    <name type="scientific">Haloarcula quadrata</name>
    <dbReference type="NCBI Taxonomy" id="182779"/>
    <lineage>
        <taxon>Archaea</taxon>
        <taxon>Methanobacteriati</taxon>
        <taxon>Methanobacteriota</taxon>
        <taxon>Stenosarchaea group</taxon>
        <taxon>Halobacteria</taxon>
        <taxon>Halobacteriales</taxon>
        <taxon>Haloarculaceae</taxon>
        <taxon>Haloarcula</taxon>
    </lineage>
</organism>
<evidence type="ECO:0000313" key="3">
    <source>
        <dbReference type="EMBL" id="RKS78508.1"/>
    </source>
</evidence>
<proteinExistence type="predicted"/>
<feature type="transmembrane region" description="Helical" evidence="1">
    <location>
        <begin position="196"/>
        <end position="216"/>
    </location>
</feature>
<feature type="transmembrane region" description="Helical" evidence="1">
    <location>
        <begin position="236"/>
        <end position="260"/>
    </location>
</feature>
<keyword evidence="1" id="KW-1133">Transmembrane helix</keyword>
<dbReference type="Proteomes" id="UP000268233">
    <property type="component" value="Unassembled WGS sequence"/>
</dbReference>
<reference evidence="3 4" key="1">
    <citation type="submission" date="2018-10" db="EMBL/GenBank/DDBJ databases">
        <title>Genomic Encyclopedia of Archaeal and Bacterial Type Strains, Phase II (KMG-II): from individual species to whole genera.</title>
        <authorList>
            <person name="Goeker M."/>
        </authorList>
    </citation>
    <scope>NUCLEOTIDE SEQUENCE [LARGE SCALE GENOMIC DNA]</scope>
    <source>
        <strain evidence="3 4">DSM 11927</strain>
    </source>
</reference>
<protein>
    <submittedName>
        <fullName evidence="3">Uncharacterized protein DUF3592</fullName>
    </submittedName>
</protein>
<accession>A0A495QWI8</accession>
<comment type="caution">
    <text evidence="3">The sequence shown here is derived from an EMBL/GenBank/DDBJ whole genome shotgun (WGS) entry which is preliminary data.</text>
</comment>
<name>A0A495QWI8_9EURY</name>
<dbReference type="Pfam" id="PF12158">
    <property type="entry name" value="DUF3592"/>
    <property type="match status" value="1"/>
</dbReference>
<dbReference type="EMBL" id="RBWW01000002">
    <property type="protein sequence ID" value="RKS78508.1"/>
    <property type="molecule type" value="Genomic_DNA"/>
</dbReference>